<evidence type="ECO:0000313" key="7">
    <source>
        <dbReference type="Proteomes" id="UP001183420"/>
    </source>
</evidence>
<protein>
    <submittedName>
        <fullName evidence="6">Aldehyde dehydrogenase family protein</fullName>
    </submittedName>
</protein>
<dbReference type="Pfam" id="PF00171">
    <property type="entry name" value="Aldedh"/>
    <property type="match status" value="1"/>
</dbReference>
<evidence type="ECO:0000256" key="1">
    <source>
        <dbReference type="ARBA" id="ARBA00009986"/>
    </source>
</evidence>
<evidence type="ECO:0000256" key="3">
    <source>
        <dbReference type="PROSITE-ProRule" id="PRU10007"/>
    </source>
</evidence>
<keyword evidence="2 4" id="KW-0560">Oxidoreductase</keyword>
<sequence length="483" mass="52296">MRQYPHLYIDGRWTEPIEPRERELVDPTHEEVFAQVALGGAADVDRAVAAARHAFESFSTTSVEERIALIDRVIDVYESHIGDFSELIAREVGIPVSNRAQVTGPAEHLRAARDVLREYPFESRVGSAIVRREPIGVCALISPWNWPVQTGVIKVVYALAAGCTVVAKPSLNSAASGVLLAQVLHEAEVPPGVFNLVNGTGREVGDALSHHPSVDMISFTGSTAAGKQVGAAAAGTVKRTCLELGGKSANIVLPDADLERAARWNIQRCFFNAGQSCHAPSRMLVHESQVEQVVPFLVDEARRYRLGDPLQRSTTMGPVVSAAQFTSIRDHIQSGLDEGARLVTGGVERPDGLDRGYFVRPTVFTGVTSDMRIAREEVFGPVLAVLSYRDEDDALRIANDSPYGLGGYVFGGRRTNAHRVVNGLRAGRISYNGAATDSHTPMGGYKQSGIGRSMGRFGLEEYLEVKSVYGFEDEAQALPTLFG</sequence>
<feature type="domain" description="Aldehyde dehydrogenase" evidence="5">
    <location>
        <begin position="13"/>
        <end position="468"/>
    </location>
</feature>
<proteinExistence type="inferred from homology"/>
<dbReference type="InterPro" id="IPR016161">
    <property type="entry name" value="Ald_DH/histidinol_DH"/>
</dbReference>
<dbReference type="Gene3D" id="3.40.605.10">
    <property type="entry name" value="Aldehyde Dehydrogenase, Chain A, domain 1"/>
    <property type="match status" value="1"/>
</dbReference>
<reference evidence="7" key="1">
    <citation type="submission" date="2023-07" db="EMBL/GenBank/DDBJ databases">
        <title>30 novel species of actinomycetes from the DSMZ collection.</title>
        <authorList>
            <person name="Nouioui I."/>
        </authorList>
    </citation>
    <scope>NUCLEOTIDE SEQUENCE [LARGE SCALE GENOMIC DNA]</scope>
    <source>
        <strain evidence="7">DSM 44918</strain>
    </source>
</reference>
<accession>A0ABU2LXZ8</accession>
<dbReference type="Gene3D" id="3.40.309.10">
    <property type="entry name" value="Aldehyde Dehydrogenase, Chain A, domain 2"/>
    <property type="match status" value="1"/>
</dbReference>
<name>A0ABU2LXZ8_9ACTN</name>
<dbReference type="InterPro" id="IPR029510">
    <property type="entry name" value="Ald_DH_CS_GLU"/>
</dbReference>
<feature type="active site" evidence="3">
    <location>
        <position position="243"/>
    </location>
</feature>
<evidence type="ECO:0000256" key="4">
    <source>
        <dbReference type="RuleBase" id="RU003345"/>
    </source>
</evidence>
<dbReference type="Proteomes" id="UP001183420">
    <property type="component" value="Unassembled WGS sequence"/>
</dbReference>
<dbReference type="EMBL" id="JAVREM010000050">
    <property type="protein sequence ID" value="MDT0321913.1"/>
    <property type="molecule type" value="Genomic_DNA"/>
</dbReference>
<keyword evidence="7" id="KW-1185">Reference proteome</keyword>
<dbReference type="CDD" id="cd07138">
    <property type="entry name" value="ALDH_CddD_SSP0762"/>
    <property type="match status" value="1"/>
</dbReference>
<evidence type="ECO:0000259" key="5">
    <source>
        <dbReference type="Pfam" id="PF00171"/>
    </source>
</evidence>
<comment type="caution">
    <text evidence="6">The sequence shown here is derived from an EMBL/GenBank/DDBJ whole genome shotgun (WGS) entry which is preliminary data.</text>
</comment>
<dbReference type="PANTHER" id="PTHR42804">
    <property type="entry name" value="ALDEHYDE DEHYDROGENASE"/>
    <property type="match status" value="1"/>
</dbReference>
<dbReference type="SUPFAM" id="SSF53720">
    <property type="entry name" value="ALDH-like"/>
    <property type="match status" value="1"/>
</dbReference>
<evidence type="ECO:0000256" key="2">
    <source>
        <dbReference type="ARBA" id="ARBA00023002"/>
    </source>
</evidence>
<dbReference type="InterPro" id="IPR016163">
    <property type="entry name" value="Ald_DH_C"/>
</dbReference>
<evidence type="ECO:0000313" key="6">
    <source>
        <dbReference type="EMBL" id="MDT0321913.1"/>
    </source>
</evidence>
<dbReference type="PROSITE" id="PS00687">
    <property type="entry name" value="ALDEHYDE_DEHYDR_GLU"/>
    <property type="match status" value="1"/>
</dbReference>
<dbReference type="InterPro" id="IPR015590">
    <property type="entry name" value="Aldehyde_DH_dom"/>
</dbReference>
<dbReference type="PANTHER" id="PTHR42804:SF1">
    <property type="entry name" value="ALDEHYDE DEHYDROGENASE-RELATED"/>
    <property type="match status" value="1"/>
</dbReference>
<comment type="similarity">
    <text evidence="1 4">Belongs to the aldehyde dehydrogenase family.</text>
</comment>
<dbReference type="RefSeq" id="WP_311602267.1">
    <property type="nucleotide sequence ID" value="NZ_JAVREM010000050.1"/>
</dbReference>
<gene>
    <name evidence="6" type="ORF">RNC47_26610</name>
</gene>
<organism evidence="6 7">
    <name type="scientific">Streptomyces millisiae</name>
    <dbReference type="NCBI Taxonomy" id="3075542"/>
    <lineage>
        <taxon>Bacteria</taxon>
        <taxon>Bacillati</taxon>
        <taxon>Actinomycetota</taxon>
        <taxon>Actinomycetes</taxon>
        <taxon>Kitasatosporales</taxon>
        <taxon>Streptomycetaceae</taxon>
        <taxon>Streptomyces</taxon>
    </lineage>
</organism>
<dbReference type="InterPro" id="IPR016162">
    <property type="entry name" value="Ald_DH_N"/>
</dbReference>